<organism evidence="1 2">
    <name type="scientific">Rubroshorea leprosula</name>
    <dbReference type="NCBI Taxonomy" id="152421"/>
    <lineage>
        <taxon>Eukaryota</taxon>
        <taxon>Viridiplantae</taxon>
        <taxon>Streptophyta</taxon>
        <taxon>Embryophyta</taxon>
        <taxon>Tracheophyta</taxon>
        <taxon>Spermatophyta</taxon>
        <taxon>Magnoliopsida</taxon>
        <taxon>eudicotyledons</taxon>
        <taxon>Gunneridae</taxon>
        <taxon>Pentapetalae</taxon>
        <taxon>rosids</taxon>
        <taxon>malvids</taxon>
        <taxon>Malvales</taxon>
        <taxon>Dipterocarpaceae</taxon>
        <taxon>Rubroshorea</taxon>
    </lineage>
</organism>
<protein>
    <submittedName>
        <fullName evidence="1">Uncharacterized protein</fullName>
    </submittedName>
</protein>
<dbReference type="EMBL" id="BPVZ01000128">
    <property type="protein sequence ID" value="GKV38416.1"/>
    <property type="molecule type" value="Genomic_DNA"/>
</dbReference>
<evidence type="ECO:0000313" key="2">
    <source>
        <dbReference type="Proteomes" id="UP001054252"/>
    </source>
</evidence>
<dbReference type="Proteomes" id="UP001054252">
    <property type="component" value="Unassembled WGS sequence"/>
</dbReference>
<accession>A0AAV5LLW1</accession>
<evidence type="ECO:0000313" key="1">
    <source>
        <dbReference type="EMBL" id="GKV38416.1"/>
    </source>
</evidence>
<proteinExistence type="predicted"/>
<sequence length="57" mass="6427">MFFHMVLERNMQRSRHFGRNVSVSICCAVRESNFESKCSPPTAQKAAWPPVATCGLL</sequence>
<name>A0AAV5LLW1_9ROSI</name>
<reference evidence="1 2" key="1">
    <citation type="journal article" date="2021" name="Commun. Biol.">
        <title>The genome of Shorea leprosula (Dipterocarpaceae) highlights the ecological relevance of drought in aseasonal tropical rainforests.</title>
        <authorList>
            <person name="Ng K.K.S."/>
            <person name="Kobayashi M.J."/>
            <person name="Fawcett J.A."/>
            <person name="Hatakeyama M."/>
            <person name="Paape T."/>
            <person name="Ng C.H."/>
            <person name="Ang C.C."/>
            <person name="Tnah L.H."/>
            <person name="Lee C.T."/>
            <person name="Nishiyama T."/>
            <person name="Sese J."/>
            <person name="O'Brien M.J."/>
            <person name="Copetti D."/>
            <person name="Mohd Noor M.I."/>
            <person name="Ong R.C."/>
            <person name="Putra M."/>
            <person name="Sireger I.Z."/>
            <person name="Indrioko S."/>
            <person name="Kosugi Y."/>
            <person name="Izuno A."/>
            <person name="Isagi Y."/>
            <person name="Lee S.L."/>
            <person name="Shimizu K.K."/>
        </authorList>
    </citation>
    <scope>NUCLEOTIDE SEQUENCE [LARGE SCALE GENOMIC DNA]</scope>
    <source>
        <strain evidence="1">214</strain>
    </source>
</reference>
<gene>
    <name evidence="1" type="ORF">SLEP1_g46330</name>
</gene>
<comment type="caution">
    <text evidence="1">The sequence shown here is derived from an EMBL/GenBank/DDBJ whole genome shotgun (WGS) entry which is preliminary data.</text>
</comment>
<keyword evidence="2" id="KW-1185">Reference proteome</keyword>
<dbReference type="AlphaFoldDB" id="A0AAV5LLW1"/>